<sequence>MLCGLDQQMEKKEDGGLYFMDRIWISLIGDVRTIIMDGAHATRYSIHPRADKMYHDLRDMYWWQGMKRDIATHVSKCLTCSKVKAEHQRPSDMEANAGLVSVDIPTPENYKADDPQQPFSRVVPISPSRLIKYRVVIILRLIILGFYLQYRYTYPVNDAYALWLISVICESCFALSWLLDQLPKWSPVERETYLDRLALRYDKDGVPSQLPHIDVFVTTADPSREPPLVTANTVLSILAVDYPVDKVTCYVSDDGYAMQIFESLSETAEFAKKWVPFCKKYSIEPRAPEFYFTQKIDYLNDNIDLSFIKECREMKREYEELKVRINALVAKAQKVSEEGRTMQDGTPRPGNHPKDHPGMIKMFLGHDGGLDTDGNELPRLVYVSREKRPGFDHHKKAGAMNALIRASAVLTNGAYILNVDCDHYFNNSKALKEAMCFMLDPAYDKNICYVQFPQRFYDVDLHDRYANHNMVFFDIIMKGVDGIQGPFYVGTGCCFNRQALYGYDPAVAGDDVERLLLMSQQSFRKRFGQCPLLLVGATVTETTNTTTLLKEAINVISCDYEDETEWGEEIGWMYGSVTEDVLTGFRMHVRGWISIYCMPSRPAFLGCAPVNLSDRLGQAHRWAHGSVDCLLSRHCPIWYGLYNGKLKFLERIGYINNAAYPFTSIALLAYCVLPAICLLTGKFITPEITDVYGMWFLIFFISILATVILELQWSDISVLDWWRSEQFWVIGGTSAQLFAAIQGLFKLFTKTDVNFNVTSKNDDQNLNSSELYVLKWTWLLVPPTIISFINIVGIVFGVSTAIIYGYESWGPLFGKLLFAIWIIAHLYPFLKGLLGRENGIPTSVILWSVVLAMLFALLWIRVDPFKIDNWLEVNIGSIVRKIYDKLSAKLLDFDF</sequence>
<evidence type="ECO:0000256" key="8">
    <source>
        <dbReference type="SAM" id="MobiDB-lite"/>
    </source>
</evidence>
<evidence type="ECO:0000256" key="7">
    <source>
        <dbReference type="ARBA" id="ARBA00023316"/>
    </source>
</evidence>
<evidence type="ECO:0000256" key="1">
    <source>
        <dbReference type="ARBA" id="ARBA00004127"/>
    </source>
</evidence>
<dbReference type="PANTHER" id="PTHR13301">
    <property type="entry name" value="X-BOX TRANSCRIPTION FACTOR-RELATED"/>
    <property type="match status" value="1"/>
</dbReference>
<dbReference type="EMBL" id="BQNB010020076">
    <property type="protein sequence ID" value="GJT92072.1"/>
    <property type="molecule type" value="Genomic_DNA"/>
</dbReference>
<dbReference type="InterPro" id="IPR005150">
    <property type="entry name" value="Cellulose_synth"/>
</dbReference>
<evidence type="ECO:0000256" key="4">
    <source>
        <dbReference type="ARBA" id="ARBA00022692"/>
    </source>
</evidence>
<dbReference type="Pfam" id="PF03552">
    <property type="entry name" value="Cellulose_synt"/>
    <property type="match status" value="1"/>
</dbReference>
<evidence type="ECO:0000313" key="12">
    <source>
        <dbReference type="Proteomes" id="UP001151760"/>
    </source>
</evidence>
<keyword evidence="12" id="KW-1185">Reference proteome</keyword>
<comment type="subcellular location">
    <subcellularLocation>
        <location evidence="1">Endomembrane system</location>
        <topology evidence="1">Multi-pass membrane protein</topology>
    </subcellularLocation>
</comment>
<feature type="transmembrane region" description="Helical" evidence="9">
    <location>
        <begin position="691"/>
        <end position="714"/>
    </location>
</feature>
<keyword evidence="6 9" id="KW-0472">Membrane</keyword>
<proteinExistence type="predicted"/>
<feature type="domain" description="Integrase zinc-binding" evidence="10">
    <location>
        <begin position="32"/>
        <end position="85"/>
    </location>
</feature>
<feature type="transmembrane region" description="Helical" evidence="9">
    <location>
        <begin position="785"/>
        <end position="806"/>
    </location>
</feature>
<feature type="transmembrane region" description="Helical" evidence="9">
    <location>
        <begin position="812"/>
        <end position="830"/>
    </location>
</feature>
<evidence type="ECO:0000256" key="5">
    <source>
        <dbReference type="ARBA" id="ARBA00022989"/>
    </source>
</evidence>
<keyword evidence="3" id="KW-0808">Transferase</keyword>
<dbReference type="SUPFAM" id="SSF53448">
    <property type="entry name" value="Nucleotide-diphospho-sugar transferases"/>
    <property type="match status" value="1"/>
</dbReference>
<name>A0ABQ5HW23_9ASTR</name>
<gene>
    <name evidence="11" type="ORF">Tco_1080917</name>
</gene>
<keyword evidence="2" id="KW-0328">Glycosyltransferase</keyword>
<accession>A0ABQ5HW23</accession>
<feature type="transmembrane region" description="Helical" evidence="9">
    <location>
        <begin position="726"/>
        <end position="745"/>
    </location>
</feature>
<dbReference type="InterPro" id="IPR029044">
    <property type="entry name" value="Nucleotide-diphossugar_trans"/>
</dbReference>
<keyword evidence="4 9" id="KW-0812">Transmembrane</keyword>
<keyword evidence="5 9" id="KW-1133">Transmembrane helix</keyword>
<evidence type="ECO:0000256" key="9">
    <source>
        <dbReference type="SAM" id="Phobius"/>
    </source>
</evidence>
<protein>
    <submittedName>
        <fullName evidence="11">Cellulose synthase A catalytic subunit 1 [UDP-forming]</fullName>
    </submittedName>
</protein>
<feature type="region of interest" description="Disordered" evidence="8">
    <location>
        <begin position="336"/>
        <end position="355"/>
    </location>
</feature>
<keyword evidence="7" id="KW-0961">Cell wall biogenesis/degradation</keyword>
<comment type="caution">
    <text evidence="11">The sequence shown here is derived from an EMBL/GenBank/DDBJ whole genome shotgun (WGS) entry which is preliminary data.</text>
</comment>
<evidence type="ECO:0000313" key="11">
    <source>
        <dbReference type="EMBL" id="GJT92072.1"/>
    </source>
</evidence>
<evidence type="ECO:0000256" key="6">
    <source>
        <dbReference type="ARBA" id="ARBA00023136"/>
    </source>
</evidence>
<feature type="transmembrane region" description="Helical" evidence="9">
    <location>
        <begin position="842"/>
        <end position="862"/>
    </location>
</feature>
<dbReference type="Gene3D" id="3.90.550.10">
    <property type="entry name" value="Spore Coat Polysaccharide Biosynthesis Protein SpsA, Chain A"/>
    <property type="match status" value="2"/>
</dbReference>
<reference evidence="11" key="2">
    <citation type="submission" date="2022-01" db="EMBL/GenBank/DDBJ databases">
        <authorList>
            <person name="Yamashiro T."/>
            <person name="Shiraishi A."/>
            <person name="Satake H."/>
            <person name="Nakayama K."/>
        </authorList>
    </citation>
    <scope>NUCLEOTIDE SEQUENCE</scope>
</reference>
<evidence type="ECO:0000256" key="2">
    <source>
        <dbReference type="ARBA" id="ARBA00022676"/>
    </source>
</evidence>
<dbReference type="InterPro" id="IPR041588">
    <property type="entry name" value="Integrase_H2C2"/>
</dbReference>
<dbReference type="Proteomes" id="UP001151760">
    <property type="component" value="Unassembled WGS sequence"/>
</dbReference>
<organism evidence="11 12">
    <name type="scientific">Tanacetum coccineum</name>
    <dbReference type="NCBI Taxonomy" id="301880"/>
    <lineage>
        <taxon>Eukaryota</taxon>
        <taxon>Viridiplantae</taxon>
        <taxon>Streptophyta</taxon>
        <taxon>Embryophyta</taxon>
        <taxon>Tracheophyta</taxon>
        <taxon>Spermatophyta</taxon>
        <taxon>Magnoliopsida</taxon>
        <taxon>eudicotyledons</taxon>
        <taxon>Gunneridae</taxon>
        <taxon>Pentapetalae</taxon>
        <taxon>asterids</taxon>
        <taxon>campanulids</taxon>
        <taxon>Asterales</taxon>
        <taxon>Asteraceae</taxon>
        <taxon>Asteroideae</taxon>
        <taxon>Anthemideae</taxon>
        <taxon>Anthemidinae</taxon>
        <taxon>Tanacetum</taxon>
    </lineage>
</organism>
<dbReference type="Pfam" id="PF17921">
    <property type="entry name" value="Integrase_H2C2"/>
    <property type="match status" value="1"/>
</dbReference>
<dbReference type="Gene3D" id="1.10.340.70">
    <property type="match status" value="1"/>
</dbReference>
<feature type="transmembrane region" description="Helical" evidence="9">
    <location>
        <begin position="658"/>
        <end position="679"/>
    </location>
</feature>
<reference evidence="11" key="1">
    <citation type="journal article" date="2022" name="Int. J. Mol. Sci.">
        <title>Draft Genome of Tanacetum Coccineum: Genomic Comparison of Closely Related Tanacetum-Family Plants.</title>
        <authorList>
            <person name="Yamashiro T."/>
            <person name="Shiraishi A."/>
            <person name="Nakayama K."/>
            <person name="Satake H."/>
        </authorList>
    </citation>
    <scope>NUCLEOTIDE SEQUENCE</scope>
</reference>
<evidence type="ECO:0000256" key="3">
    <source>
        <dbReference type="ARBA" id="ARBA00022679"/>
    </source>
</evidence>
<evidence type="ECO:0000259" key="10">
    <source>
        <dbReference type="Pfam" id="PF17921"/>
    </source>
</evidence>